<dbReference type="EMBL" id="FXBL01000004">
    <property type="protein sequence ID" value="SMH27539.1"/>
    <property type="molecule type" value="Genomic_DNA"/>
</dbReference>
<dbReference type="PANTHER" id="PTHR14969">
    <property type="entry name" value="SPHINGOSINE-1-PHOSPHATE PHOSPHOHYDROLASE"/>
    <property type="match status" value="1"/>
</dbReference>
<proteinExistence type="predicted"/>
<organism evidence="9 10">
    <name type="scientific">Mesorhizobium australicum</name>
    <dbReference type="NCBI Taxonomy" id="536018"/>
    <lineage>
        <taxon>Bacteria</taxon>
        <taxon>Pseudomonadati</taxon>
        <taxon>Pseudomonadota</taxon>
        <taxon>Alphaproteobacteria</taxon>
        <taxon>Hyphomicrobiales</taxon>
        <taxon>Phyllobacteriaceae</taxon>
        <taxon>Mesorhizobium</taxon>
    </lineage>
</organism>
<dbReference type="AlphaFoldDB" id="A0A1X7MRR2"/>
<evidence type="ECO:0000256" key="2">
    <source>
        <dbReference type="ARBA" id="ARBA00022475"/>
    </source>
</evidence>
<evidence type="ECO:0000259" key="8">
    <source>
        <dbReference type="SMART" id="SM00014"/>
    </source>
</evidence>
<dbReference type="SMART" id="SM00014">
    <property type="entry name" value="acidPPc"/>
    <property type="match status" value="1"/>
</dbReference>
<keyword evidence="6 7" id="KW-0472">Membrane</keyword>
<dbReference type="InterPro" id="IPR000326">
    <property type="entry name" value="PAP2/HPO"/>
</dbReference>
<feature type="transmembrane region" description="Helical" evidence="7">
    <location>
        <begin position="50"/>
        <end position="71"/>
    </location>
</feature>
<evidence type="ECO:0000256" key="1">
    <source>
        <dbReference type="ARBA" id="ARBA00004651"/>
    </source>
</evidence>
<keyword evidence="5 7" id="KW-1133">Transmembrane helix</keyword>
<gene>
    <name evidence="9" type="ORF">SAMN02982922_0552</name>
</gene>
<dbReference type="Pfam" id="PF01569">
    <property type="entry name" value="PAP2"/>
    <property type="match status" value="1"/>
</dbReference>
<reference evidence="9 10" key="1">
    <citation type="submission" date="2017-04" db="EMBL/GenBank/DDBJ databases">
        <authorList>
            <person name="Afonso C.L."/>
            <person name="Miller P.J."/>
            <person name="Scott M.A."/>
            <person name="Spackman E."/>
            <person name="Goraichik I."/>
            <person name="Dimitrov K.M."/>
            <person name="Suarez D.L."/>
            <person name="Swayne D.E."/>
        </authorList>
    </citation>
    <scope>NUCLEOTIDE SEQUENCE [LARGE SCALE GENOMIC DNA]</scope>
    <source>
        <strain evidence="9 10">B5P</strain>
    </source>
</reference>
<feature type="transmembrane region" description="Helical" evidence="7">
    <location>
        <begin position="12"/>
        <end position="30"/>
    </location>
</feature>
<name>A0A1X7MRR2_9HYPH</name>
<dbReference type="PANTHER" id="PTHR14969:SF62">
    <property type="entry name" value="DECAPRENYLPHOSPHORYL-5-PHOSPHORIBOSE PHOSPHATASE RV3807C-RELATED"/>
    <property type="match status" value="1"/>
</dbReference>
<protein>
    <submittedName>
        <fullName evidence="9">PAP2 superfamily protein</fullName>
    </submittedName>
</protein>
<evidence type="ECO:0000256" key="4">
    <source>
        <dbReference type="ARBA" id="ARBA00022801"/>
    </source>
</evidence>
<dbReference type="SUPFAM" id="SSF48317">
    <property type="entry name" value="Acid phosphatase/Vanadium-dependent haloperoxidase"/>
    <property type="match status" value="1"/>
</dbReference>
<feature type="transmembrane region" description="Helical" evidence="7">
    <location>
        <begin position="164"/>
        <end position="183"/>
    </location>
</feature>
<comment type="subcellular location">
    <subcellularLocation>
        <location evidence="1">Cell membrane</location>
        <topology evidence="1">Multi-pass membrane protein</topology>
    </subcellularLocation>
</comment>
<feature type="domain" description="Phosphatidic acid phosphatase type 2/haloperoxidase" evidence="8">
    <location>
        <begin position="87"/>
        <end position="201"/>
    </location>
</feature>
<evidence type="ECO:0000256" key="3">
    <source>
        <dbReference type="ARBA" id="ARBA00022692"/>
    </source>
</evidence>
<dbReference type="GO" id="GO:0016787">
    <property type="term" value="F:hydrolase activity"/>
    <property type="evidence" value="ECO:0007669"/>
    <property type="project" value="UniProtKB-KW"/>
</dbReference>
<evidence type="ECO:0000256" key="6">
    <source>
        <dbReference type="ARBA" id="ARBA00023136"/>
    </source>
</evidence>
<sequence>MGRIAWKWPLTVAFAIVLFTLFTIDTYFAANRLTANSPLFVQALAWTHWGKSATILVPTACLLIASSLVAWRRLRPRTQLLLLNQTAMSAYLLLSVLLSGLVVNLLKQMIGRARPSLYPELGAYHLDPWTLHTRFASFPSGHSSVAGAAAMGLALLFPALRVPALILALWLATTRVFVGSHFMSDVFAGLMIGAWFAYALAIVCASHGLLFDVSQAILPTPKKTFHIVPAGMRAEWRGMRRRYFGRSGRPVESVRVPLPS</sequence>
<feature type="transmembrane region" description="Helical" evidence="7">
    <location>
        <begin position="195"/>
        <end position="213"/>
    </location>
</feature>
<evidence type="ECO:0000256" key="5">
    <source>
        <dbReference type="ARBA" id="ARBA00022989"/>
    </source>
</evidence>
<evidence type="ECO:0000313" key="10">
    <source>
        <dbReference type="Proteomes" id="UP000193083"/>
    </source>
</evidence>
<keyword evidence="3 7" id="KW-0812">Transmembrane</keyword>
<keyword evidence="10" id="KW-1185">Reference proteome</keyword>
<dbReference type="Gene3D" id="1.20.144.10">
    <property type="entry name" value="Phosphatidic acid phosphatase type 2/haloperoxidase"/>
    <property type="match status" value="1"/>
</dbReference>
<accession>A0A1X7MRR2</accession>
<dbReference type="Proteomes" id="UP000193083">
    <property type="component" value="Unassembled WGS sequence"/>
</dbReference>
<dbReference type="GO" id="GO:0005886">
    <property type="term" value="C:plasma membrane"/>
    <property type="evidence" value="ECO:0007669"/>
    <property type="project" value="UniProtKB-SubCell"/>
</dbReference>
<evidence type="ECO:0000256" key="7">
    <source>
        <dbReference type="SAM" id="Phobius"/>
    </source>
</evidence>
<evidence type="ECO:0000313" key="9">
    <source>
        <dbReference type="EMBL" id="SMH27539.1"/>
    </source>
</evidence>
<keyword evidence="4" id="KW-0378">Hydrolase</keyword>
<keyword evidence="2" id="KW-1003">Cell membrane</keyword>
<dbReference type="InterPro" id="IPR036938">
    <property type="entry name" value="PAP2/HPO_sf"/>
</dbReference>
<feature type="transmembrane region" description="Helical" evidence="7">
    <location>
        <begin position="91"/>
        <end position="110"/>
    </location>
</feature>